<dbReference type="AlphaFoldDB" id="R6TNR8"/>
<reference evidence="2" key="1">
    <citation type="submission" date="2012-11" db="EMBL/GenBank/DDBJ databases">
        <title>Dependencies among metagenomic species, viruses, plasmids and units of genetic variation.</title>
        <authorList>
            <person name="Nielsen H.B."/>
            <person name="Almeida M."/>
            <person name="Juncker A.S."/>
            <person name="Rasmussen S."/>
            <person name="Li J."/>
            <person name="Sunagawa S."/>
            <person name="Plichta D."/>
            <person name="Gautier L."/>
            <person name="Le Chatelier E."/>
            <person name="Peletier E."/>
            <person name="Bonde I."/>
            <person name="Nielsen T."/>
            <person name="Manichanh C."/>
            <person name="Arumugam M."/>
            <person name="Batto J."/>
            <person name="Santos M.B.Q.D."/>
            <person name="Blom N."/>
            <person name="Borruel N."/>
            <person name="Burgdorf K.S."/>
            <person name="Boumezbeur F."/>
            <person name="Casellas F."/>
            <person name="Dore J."/>
            <person name="Guarner F."/>
            <person name="Hansen T."/>
            <person name="Hildebrand F."/>
            <person name="Kaas R.S."/>
            <person name="Kennedy S."/>
            <person name="Kristiansen K."/>
            <person name="Kultima J.R."/>
            <person name="Leonard P."/>
            <person name="Levenez F."/>
            <person name="Lund O."/>
            <person name="Moumen B."/>
            <person name="Le Paslier D."/>
            <person name="Pons N."/>
            <person name="Pedersen O."/>
            <person name="Prifti E."/>
            <person name="Qin J."/>
            <person name="Raes J."/>
            <person name="Tap J."/>
            <person name="Tims S."/>
            <person name="Ussery D.W."/>
            <person name="Yamada T."/>
            <person name="MetaHit consortium"/>
            <person name="Renault P."/>
            <person name="Sicheritz-Ponten T."/>
            <person name="Bork P."/>
            <person name="Wang J."/>
            <person name="Brunak S."/>
            <person name="Ehrlich S.D."/>
        </authorList>
    </citation>
    <scope>NUCLEOTIDE SEQUENCE [LARGE SCALE GENOMIC DNA]</scope>
</reference>
<keyword evidence="1" id="KW-0732">Signal</keyword>
<comment type="caution">
    <text evidence="2">The sequence shown here is derived from an EMBL/GenBank/DDBJ whole genome shotgun (WGS) entry which is preliminary data.</text>
</comment>
<sequence length="171" mass="18267">MKKLILVLLSLLLFTSCGGGGSTNYLSHQTYPLEARGVLEYDGHRYTVGITVSEAEEIKIEISEPEIIAGTVFSLSGGKASVSYGGITADIADSYPSTDGILLLRYMFSLTGDCFLGASVISEDGVKYSRADYRTPAGDVSVFVQPGNSVTTKLTASLNGHVFSFIFMNEP</sequence>
<gene>
    <name evidence="2" type="ORF">BN580_00110</name>
</gene>
<dbReference type="Proteomes" id="UP000017938">
    <property type="component" value="Unassembled WGS sequence"/>
</dbReference>
<dbReference type="PROSITE" id="PS51257">
    <property type="entry name" value="PROKAR_LIPOPROTEIN"/>
    <property type="match status" value="1"/>
</dbReference>
<evidence type="ECO:0000256" key="1">
    <source>
        <dbReference type="SAM" id="SignalP"/>
    </source>
</evidence>
<feature type="chain" id="PRO_5039156619" description="Lipoprotein" evidence="1">
    <location>
        <begin position="20"/>
        <end position="171"/>
    </location>
</feature>
<organism evidence="2 3">
    <name type="scientific">Candidatus Colimorpha enterica</name>
    <dbReference type="NCBI Taxonomy" id="3083063"/>
    <lineage>
        <taxon>Bacteria</taxon>
        <taxon>Pseudomonadati</taxon>
        <taxon>Bacteroidota</taxon>
        <taxon>Bacteroidia</taxon>
        <taxon>Bacteroidales</taxon>
        <taxon>Candidatus Colimorpha</taxon>
    </lineage>
</organism>
<evidence type="ECO:0000313" key="2">
    <source>
        <dbReference type="EMBL" id="CDC75043.1"/>
    </source>
</evidence>
<feature type="signal peptide" evidence="1">
    <location>
        <begin position="1"/>
        <end position="19"/>
    </location>
</feature>
<accession>R6TNR8</accession>
<name>R6TNR8_9BACT</name>
<evidence type="ECO:0000313" key="3">
    <source>
        <dbReference type="Proteomes" id="UP000017938"/>
    </source>
</evidence>
<dbReference type="EMBL" id="CBFW010000268">
    <property type="protein sequence ID" value="CDC75043.1"/>
    <property type="molecule type" value="Genomic_DNA"/>
</dbReference>
<dbReference type="STRING" id="1263015.BN580_00110"/>
<proteinExistence type="predicted"/>
<evidence type="ECO:0008006" key="4">
    <source>
        <dbReference type="Google" id="ProtNLM"/>
    </source>
</evidence>
<protein>
    <recommendedName>
        <fullName evidence="4">Lipoprotein</fullName>
    </recommendedName>
</protein>